<dbReference type="SUPFAM" id="SSF51905">
    <property type="entry name" value="FAD/NAD(P)-binding domain"/>
    <property type="match status" value="1"/>
</dbReference>
<keyword evidence="1" id="KW-0560">Oxidoreductase</keyword>
<dbReference type="AlphaFoldDB" id="A0A1U7D7W4"/>
<dbReference type="Proteomes" id="UP000186559">
    <property type="component" value="Chromosome"/>
</dbReference>
<keyword evidence="4" id="KW-1185">Reference proteome</keyword>
<dbReference type="InterPro" id="IPR006076">
    <property type="entry name" value="FAD-dep_OxRdtase"/>
</dbReference>
<dbReference type="GO" id="GO:0005737">
    <property type="term" value="C:cytoplasm"/>
    <property type="evidence" value="ECO:0007669"/>
    <property type="project" value="TreeGrafter"/>
</dbReference>
<dbReference type="PANTHER" id="PTHR13847:SF275">
    <property type="entry name" value="GAMMA-GLUTAMYLPUTRESCINE OXIDOREDUCTASE"/>
    <property type="match status" value="1"/>
</dbReference>
<accession>A0A1U7D7W4</accession>
<evidence type="ECO:0000313" key="4">
    <source>
        <dbReference type="Proteomes" id="UP000186559"/>
    </source>
</evidence>
<dbReference type="Gene3D" id="3.30.9.10">
    <property type="entry name" value="D-Amino Acid Oxidase, subunit A, domain 2"/>
    <property type="match status" value="1"/>
</dbReference>
<evidence type="ECO:0000259" key="2">
    <source>
        <dbReference type="Pfam" id="PF01266"/>
    </source>
</evidence>
<dbReference type="EMBL" id="CP014796">
    <property type="protein sequence ID" value="APX24264.1"/>
    <property type="molecule type" value="Genomic_DNA"/>
</dbReference>
<sequence length="449" mass="47201">MPRFTRRESGIAALHASERPAMTTHLETDTSLWHRSSRELFRAGPLDRGLSVDLAVIGGGFTGCSAALEAARRGARVAVLEAREIGYGGSGRNVGLANAGLWLKPDDILAEMGDAAGRRLIARLAEAPDVVYGLIAREGIACEPVRNGTLHCAHAPSGMTDLEARCRQGNAHGAPLQLLDASEAARRVGSRAVHGALLDPRAGTVQPLAYVRGLARAARDAGALLFEQSPVTEVARDGDGWRLACNGESLRAGALLMATNAYHAPFPGARPPAYTPVHFGQFATAPLPASLRARILPGGEGCWDTALVMSSFRTDADGRLIIGGMGDLGGPGGGIHAAWARRKLRELFPEAADLPFEHGWCGRIAMTSDHIPKITEIGPRGYACFGYSGRGIGPGTIFGQSLARALLDDTADALPLAPVRAHAESLTRLKARYYEAGASAMHLVGARGA</sequence>
<proteinExistence type="predicted"/>
<name>A0A1U7D7W4_9RHOB</name>
<gene>
    <name evidence="3" type="ORF">Ga0080559_TMP3468</name>
</gene>
<dbReference type="GO" id="GO:0016491">
    <property type="term" value="F:oxidoreductase activity"/>
    <property type="evidence" value="ECO:0007669"/>
    <property type="project" value="UniProtKB-KW"/>
</dbReference>
<dbReference type="Gene3D" id="3.50.50.60">
    <property type="entry name" value="FAD/NAD(P)-binding domain"/>
    <property type="match status" value="1"/>
</dbReference>
<dbReference type="Pfam" id="PF01266">
    <property type="entry name" value="DAO"/>
    <property type="match status" value="1"/>
</dbReference>
<dbReference type="PANTHER" id="PTHR13847">
    <property type="entry name" value="SARCOSINE DEHYDROGENASE-RELATED"/>
    <property type="match status" value="1"/>
</dbReference>
<dbReference type="InterPro" id="IPR036188">
    <property type="entry name" value="FAD/NAD-bd_sf"/>
</dbReference>
<dbReference type="STRING" id="1229727.Ga0080559_TMP3468"/>
<protein>
    <submittedName>
        <fullName evidence="3">Glycine/D-amino acid oxidase, deaminating</fullName>
    </submittedName>
</protein>
<feature type="domain" description="FAD dependent oxidoreductase" evidence="2">
    <location>
        <begin position="53"/>
        <end position="404"/>
    </location>
</feature>
<evidence type="ECO:0000256" key="1">
    <source>
        <dbReference type="ARBA" id="ARBA00023002"/>
    </source>
</evidence>
<reference evidence="3 4" key="1">
    <citation type="submission" date="2016-03" db="EMBL/GenBank/DDBJ databases">
        <title>Deep-sea bacteria in the southern Pacific.</title>
        <authorList>
            <person name="Tang K."/>
        </authorList>
    </citation>
    <scope>NUCLEOTIDE SEQUENCE [LARGE SCALE GENOMIC DNA]</scope>
    <source>
        <strain evidence="3 4">JLT2016</strain>
    </source>
</reference>
<dbReference type="KEGG" id="tpro:Ga0080559_TMP3468"/>
<evidence type="ECO:0000313" key="3">
    <source>
        <dbReference type="EMBL" id="APX24264.1"/>
    </source>
</evidence>
<organism evidence="3 4">
    <name type="scientific">Salipiger profundus</name>
    <dbReference type="NCBI Taxonomy" id="1229727"/>
    <lineage>
        <taxon>Bacteria</taxon>
        <taxon>Pseudomonadati</taxon>
        <taxon>Pseudomonadota</taxon>
        <taxon>Alphaproteobacteria</taxon>
        <taxon>Rhodobacterales</taxon>
        <taxon>Roseobacteraceae</taxon>
        <taxon>Salipiger</taxon>
    </lineage>
</organism>